<dbReference type="STRING" id="1685378.AVO44_17470"/>
<dbReference type="PROSITE" id="PS50894">
    <property type="entry name" value="HPT"/>
    <property type="match status" value="1"/>
</dbReference>
<gene>
    <name evidence="4" type="ORF">AVO44_17470</name>
</gene>
<reference evidence="5" key="1">
    <citation type="submission" date="2015-12" db="EMBL/GenBank/DDBJ databases">
        <authorList>
            <person name="Zhang G."/>
            <person name="Stingl U."/>
        </authorList>
    </citation>
    <scope>NUCLEOTIDE SEQUENCE [LARGE SCALE GENOMIC DNA]</scope>
    <source>
        <strain evidence="5">ZGT108</strain>
    </source>
</reference>
<dbReference type="Pfam" id="PF01627">
    <property type="entry name" value="Hpt"/>
    <property type="match status" value="1"/>
</dbReference>
<dbReference type="SUPFAM" id="SSF47226">
    <property type="entry name" value="Histidine-containing phosphotransfer domain, HPT domain"/>
    <property type="match status" value="1"/>
</dbReference>
<dbReference type="RefSeq" id="WP_068339811.1">
    <property type="nucleotide sequence ID" value="NZ_LQBP01000010.1"/>
</dbReference>
<dbReference type="InterPro" id="IPR036641">
    <property type="entry name" value="HPT_dom_sf"/>
</dbReference>
<dbReference type="OrthoDB" id="7867809at2"/>
<keyword evidence="2" id="KW-0597">Phosphoprotein</keyword>
<evidence type="ECO:0000256" key="1">
    <source>
        <dbReference type="ARBA" id="ARBA00023012"/>
    </source>
</evidence>
<comment type="caution">
    <text evidence="4">The sequence shown here is derived from an EMBL/GenBank/DDBJ whole genome shotgun (WGS) entry which is preliminary data.</text>
</comment>
<dbReference type="EMBL" id="LQBP01000010">
    <property type="protein sequence ID" value="KUJ77383.1"/>
    <property type="molecule type" value="Genomic_DNA"/>
</dbReference>
<keyword evidence="4" id="KW-0808">Transferase</keyword>
<keyword evidence="5" id="KW-1185">Reference proteome</keyword>
<organism evidence="4 5">
    <name type="scientific">Ruegeria profundi</name>
    <dbReference type="NCBI Taxonomy" id="1685378"/>
    <lineage>
        <taxon>Bacteria</taxon>
        <taxon>Pseudomonadati</taxon>
        <taxon>Pseudomonadota</taxon>
        <taxon>Alphaproteobacteria</taxon>
        <taxon>Rhodobacterales</taxon>
        <taxon>Roseobacteraceae</taxon>
        <taxon>Ruegeria</taxon>
    </lineage>
</organism>
<accession>A0A0X3TNU3</accession>
<dbReference type="Proteomes" id="UP000053690">
    <property type="component" value="Unassembled WGS sequence"/>
</dbReference>
<dbReference type="InterPro" id="IPR008207">
    <property type="entry name" value="Sig_transdc_His_kin_Hpt_dom"/>
</dbReference>
<feature type="domain" description="HPt" evidence="3">
    <location>
        <begin position="8"/>
        <end position="107"/>
    </location>
</feature>
<proteinExistence type="predicted"/>
<evidence type="ECO:0000313" key="5">
    <source>
        <dbReference type="Proteomes" id="UP000053690"/>
    </source>
</evidence>
<keyword evidence="1" id="KW-0902">Two-component regulatory system</keyword>
<keyword evidence="4" id="KW-0418">Kinase</keyword>
<protein>
    <submittedName>
        <fullName evidence="4">Histidine kinase</fullName>
    </submittedName>
</protein>
<evidence type="ECO:0000256" key="2">
    <source>
        <dbReference type="PROSITE-ProRule" id="PRU00110"/>
    </source>
</evidence>
<dbReference type="Gene3D" id="1.20.120.160">
    <property type="entry name" value="HPT domain"/>
    <property type="match status" value="1"/>
</dbReference>
<feature type="modified residue" description="Phosphohistidine" evidence="2">
    <location>
        <position position="51"/>
    </location>
</feature>
<name>A0A0X3TNU3_9RHOB</name>
<dbReference type="AlphaFoldDB" id="A0A0X3TNU3"/>
<sequence>MINWSRVRLLRDELGIGEFDEVVQVFLDEVQETIDRLQKDTNRIEFEQNMHFLKGSALNLGFDCFSKLCQDGERIAAVGKAGDVDLPAILKVYEESRAKFFSEKDVNLT</sequence>
<dbReference type="GO" id="GO:0000160">
    <property type="term" value="P:phosphorelay signal transduction system"/>
    <property type="evidence" value="ECO:0007669"/>
    <property type="project" value="UniProtKB-KW"/>
</dbReference>
<evidence type="ECO:0000259" key="3">
    <source>
        <dbReference type="PROSITE" id="PS50894"/>
    </source>
</evidence>
<dbReference type="GO" id="GO:0004672">
    <property type="term" value="F:protein kinase activity"/>
    <property type="evidence" value="ECO:0007669"/>
    <property type="project" value="UniProtKB-ARBA"/>
</dbReference>
<evidence type="ECO:0000313" key="4">
    <source>
        <dbReference type="EMBL" id="KUJ77383.1"/>
    </source>
</evidence>